<evidence type="ECO:0000256" key="3">
    <source>
        <dbReference type="ARBA" id="ARBA00022448"/>
    </source>
</evidence>
<evidence type="ECO:0000256" key="4">
    <source>
        <dbReference type="ARBA" id="ARBA00022475"/>
    </source>
</evidence>
<dbReference type="Pfam" id="PF01544">
    <property type="entry name" value="CorA"/>
    <property type="match status" value="1"/>
</dbReference>
<dbReference type="InterPro" id="IPR045863">
    <property type="entry name" value="CorA_TM1_TM2"/>
</dbReference>
<dbReference type="EMBL" id="JBBMFS010000008">
    <property type="protein sequence ID" value="MEQ2555330.1"/>
    <property type="molecule type" value="Genomic_DNA"/>
</dbReference>
<comment type="subcellular location">
    <subcellularLocation>
        <location evidence="1">Cell membrane</location>
        <topology evidence="1">Multi-pass membrane protein</topology>
    </subcellularLocation>
</comment>
<dbReference type="InterPro" id="IPR045861">
    <property type="entry name" value="CorA_cytoplasmic_dom"/>
</dbReference>
<sequence length="316" mass="36525">MSFRGMETSMQDGVFYQIVSSGLKTVCEDEFWEQKDTIAVIDAHKLENSQSFGQFCCGCSGGEYIRGCRVIQDKSHTLIEWHVPEKTKKNVSWHFAVFITAEKIVCIQYTGSAGKVQELINTFLHKEAYTKERFLYELFGAMTADDLQYMEKLERTLSVLEEEVFRAGGMDFNSSMLQVKKKIFQFYRYYSQFIEIAAALEENENAVLDAQHTAYFARIKEKAQRLAAETQVLREYAVQVQEVYQSELGIRQNHIMKILTTVTTVCLPLSLIAGWYGMNFSYMPELSWRYGYPMAAGISALVLVLLLWLFRRKGFW</sequence>
<evidence type="ECO:0000256" key="5">
    <source>
        <dbReference type="ARBA" id="ARBA00022692"/>
    </source>
</evidence>
<protein>
    <submittedName>
        <fullName evidence="9">CorA family divalent cation transporter</fullName>
    </submittedName>
</protein>
<evidence type="ECO:0000256" key="7">
    <source>
        <dbReference type="ARBA" id="ARBA00023136"/>
    </source>
</evidence>
<evidence type="ECO:0000256" key="2">
    <source>
        <dbReference type="ARBA" id="ARBA00009765"/>
    </source>
</evidence>
<evidence type="ECO:0000256" key="6">
    <source>
        <dbReference type="ARBA" id="ARBA00022989"/>
    </source>
</evidence>
<feature type="transmembrane region" description="Helical" evidence="8">
    <location>
        <begin position="258"/>
        <end position="278"/>
    </location>
</feature>
<keyword evidence="4" id="KW-1003">Cell membrane</keyword>
<reference evidence="9" key="1">
    <citation type="submission" date="2024-03" db="EMBL/GenBank/DDBJ databases">
        <title>Human intestinal bacterial collection.</title>
        <authorList>
            <person name="Pauvert C."/>
            <person name="Hitch T.C.A."/>
            <person name="Clavel T."/>
        </authorList>
    </citation>
    <scope>NUCLEOTIDE SEQUENCE [LARGE SCALE GENOMIC DNA]</scope>
    <source>
        <strain evidence="9">CLA-AA-H89B</strain>
    </source>
</reference>
<evidence type="ECO:0000313" key="10">
    <source>
        <dbReference type="Proteomes" id="UP001546774"/>
    </source>
</evidence>
<evidence type="ECO:0000256" key="8">
    <source>
        <dbReference type="SAM" id="Phobius"/>
    </source>
</evidence>
<keyword evidence="3" id="KW-0813">Transport</keyword>
<comment type="caution">
    <text evidence="9">The sequence shown here is derived from an EMBL/GenBank/DDBJ whole genome shotgun (WGS) entry which is preliminary data.</text>
</comment>
<gene>
    <name evidence="9" type="ORF">WMO37_09965</name>
</gene>
<evidence type="ECO:0000256" key="1">
    <source>
        <dbReference type="ARBA" id="ARBA00004651"/>
    </source>
</evidence>
<organism evidence="9 10">
    <name type="scientific">Lachnospira intestinalis</name>
    <dbReference type="NCBI Taxonomy" id="3133158"/>
    <lineage>
        <taxon>Bacteria</taxon>
        <taxon>Bacillati</taxon>
        <taxon>Bacillota</taxon>
        <taxon>Clostridia</taxon>
        <taxon>Lachnospirales</taxon>
        <taxon>Lachnospiraceae</taxon>
        <taxon>Lachnospira</taxon>
    </lineage>
</organism>
<accession>A0ABV1H6J7</accession>
<keyword evidence="5 8" id="KW-0812">Transmembrane</keyword>
<dbReference type="PANTHER" id="PTHR46494:SF1">
    <property type="entry name" value="CORA FAMILY METAL ION TRANSPORTER (EUROFUNG)"/>
    <property type="match status" value="1"/>
</dbReference>
<comment type="similarity">
    <text evidence="2">Belongs to the CorA metal ion transporter (MIT) (TC 1.A.35) family.</text>
</comment>
<dbReference type="SUPFAM" id="SSF143865">
    <property type="entry name" value="CorA soluble domain-like"/>
    <property type="match status" value="1"/>
</dbReference>
<dbReference type="PANTHER" id="PTHR46494">
    <property type="entry name" value="CORA FAMILY METAL ION TRANSPORTER (EUROFUNG)"/>
    <property type="match status" value="1"/>
</dbReference>
<dbReference type="SUPFAM" id="SSF144083">
    <property type="entry name" value="Magnesium transport protein CorA, transmembrane region"/>
    <property type="match status" value="1"/>
</dbReference>
<name>A0ABV1H6J7_9FIRM</name>
<keyword evidence="6 8" id="KW-1133">Transmembrane helix</keyword>
<proteinExistence type="inferred from homology"/>
<feature type="transmembrane region" description="Helical" evidence="8">
    <location>
        <begin position="290"/>
        <end position="310"/>
    </location>
</feature>
<keyword evidence="7 8" id="KW-0472">Membrane</keyword>
<dbReference type="CDD" id="cd12826">
    <property type="entry name" value="EcCorA_ZntB-like_u1"/>
    <property type="match status" value="1"/>
</dbReference>
<dbReference type="Gene3D" id="1.20.58.340">
    <property type="entry name" value="Magnesium transport protein CorA, transmembrane region"/>
    <property type="match status" value="2"/>
</dbReference>
<dbReference type="Proteomes" id="UP001546774">
    <property type="component" value="Unassembled WGS sequence"/>
</dbReference>
<keyword evidence="10" id="KW-1185">Reference proteome</keyword>
<evidence type="ECO:0000313" key="9">
    <source>
        <dbReference type="EMBL" id="MEQ2555330.1"/>
    </source>
</evidence>
<dbReference type="InterPro" id="IPR002523">
    <property type="entry name" value="MgTranspt_CorA/ZnTranspt_ZntB"/>
</dbReference>